<protein>
    <recommendedName>
        <fullName evidence="3 4">Small ribosomal subunit protein bS6</fullName>
    </recommendedName>
</protein>
<dbReference type="EMBL" id="FNGO01000015">
    <property type="protein sequence ID" value="SDM05768.1"/>
    <property type="molecule type" value="Genomic_DNA"/>
</dbReference>
<comment type="function">
    <text evidence="2 4">Binds together with bS18 to 16S ribosomal RNA.</text>
</comment>
<dbReference type="Pfam" id="PF01250">
    <property type="entry name" value="Ribosomal_S6"/>
    <property type="match status" value="1"/>
</dbReference>
<dbReference type="InterPro" id="IPR000529">
    <property type="entry name" value="Ribosomal_bS6"/>
</dbReference>
<keyword evidence="6" id="KW-1185">Reference proteome</keyword>
<evidence type="ECO:0000256" key="2">
    <source>
        <dbReference type="ARBA" id="ARBA00035104"/>
    </source>
</evidence>
<dbReference type="CDD" id="cd00473">
    <property type="entry name" value="bS6"/>
    <property type="match status" value="1"/>
</dbReference>
<dbReference type="InterPro" id="IPR014717">
    <property type="entry name" value="Transl_elong_EF1B/ribsomal_bS6"/>
</dbReference>
<dbReference type="GO" id="GO:0005840">
    <property type="term" value="C:ribosome"/>
    <property type="evidence" value="ECO:0007669"/>
    <property type="project" value="UniProtKB-KW"/>
</dbReference>
<gene>
    <name evidence="4" type="primary">rpsF</name>
    <name evidence="5" type="ORF">SAMN04488692_11541</name>
</gene>
<dbReference type="InterPro" id="IPR020814">
    <property type="entry name" value="Ribosomal_S6_plastid/chlpt"/>
</dbReference>
<dbReference type="InterPro" id="IPR035980">
    <property type="entry name" value="Ribosomal_bS6_sf"/>
</dbReference>
<evidence type="ECO:0000256" key="4">
    <source>
        <dbReference type="HAMAP-Rule" id="MF_00360"/>
    </source>
</evidence>
<dbReference type="GO" id="GO:0003735">
    <property type="term" value="F:structural constituent of ribosome"/>
    <property type="evidence" value="ECO:0007669"/>
    <property type="project" value="InterPro"/>
</dbReference>
<dbReference type="RefSeq" id="WP_234985566.1">
    <property type="nucleotide sequence ID" value="NZ_FNGO01000015.1"/>
</dbReference>
<dbReference type="GO" id="GO:1990904">
    <property type="term" value="C:ribonucleoprotein complex"/>
    <property type="evidence" value="ECO:0007669"/>
    <property type="project" value="UniProtKB-KW"/>
</dbReference>
<dbReference type="GO" id="GO:0070181">
    <property type="term" value="F:small ribosomal subunit rRNA binding"/>
    <property type="evidence" value="ECO:0007669"/>
    <property type="project" value="TreeGrafter"/>
</dbReference>
<proteinExistence type="inferred from homology"/>
<dbReference type="PANTHER" id="PTHR21011">
    <property type="entry name" value="MITOCHONDRIAL 28S RIBOSOMAL PROTEIN S6"/>
    <property type="match status" value="1"/>
</dbReference>
<reference evidence="5 6" key="1">
    <citation type="submission" date="2016-10" db="EMBL/GenBank/DDBJ databases">
        <authorList>
            <person name="de Groot N.N."/>
        </authorList>
    </citation>
    <scope>NUCLEOTIDE SEQUENCE [LARGE SCALE GENOMIC DNA]</scope>
    <source>
        <strain evidence="5 6">SLAS-1</strain>
    </source>
</reference>
<dbReference type="GO" id="GO:0006412">
    <property type="term" value="P:translation"/>
    <property type="evidence" value="ECO:0007669"/>
    <property type="project" value="UniProtKB-UniRule"/>
</dbReference>
<dbReference type="AlphaFoldDB" id="A0A1G9Q407"/>
<dbReference type="STRING" id="321763.SAMN04488692_11541"/>
<organism evidence="5 6">
    <name type="scientific">Halarsenatibacter silvermanii</name>
    <dbReference type="NCBI Taxonomy" id="321763"/>
    <lineage>
        <taxon>Bacteria</taxon>
        <taxon>Bacillati</taxon>
        <taxon>Bacillota</taxon>
        <taxon>Clostridia</taxon>
        <taxon>Halanaerobiales</taxon>
        <taxon>Halarsenatibacteraceae</taxon>
        <taxon>Halarsenatibacter</taxon>
    </lineage>
</organism>
<dbReference type="Gene3D" id="3.30.70.60">
    <property type="match status" value="1"/>
</dbReference>
<dbReference type="HAMAP" id="MF_00360">
    <property type="entry name" value="Ribosomal_bS6"/>
    <property type="match status" value="1"/>
</dbReference>
<dbReference type="SUPFAM" id="SSF54995">
    <property type="entry name" value="Ribosomal protein S6"/>
    <property type="match status" value="1"/>
</dbReference>
<name>A0A1G9Q407_9FIRM</name>
<dbReference type="Proteomes" id="UP000199476">
    <property type="component" value="Unassembled WGS sequence"/>
</dbReference>
<keyword evidence="4" id="KW-0699">rRNA-binding</keyword>
<evidence type="ECO:0000256" key="1">
    <source>
        <dbReference type="ARBA" id="ARBA00009512"/>
    </source>
</evidence>
<dbReference type="NCBIfam" id="TIGR00166">
    <property type="entry name" value="S6"/>
    <property type="match status" value="1"/>
</dbReference>
<comment type="similarity">
    <text evidence="1 4">Belongs to the bacterial ribosomal protein bS6 family.</text>
</comment>
<keyword evidence="4" id="KW-0694">RNA-binding</keyword>
<dbReference type="GO" id="GO:0005737">
    <property type="term" value="C:cytoplasm"/>
    <property type="evidence" value="ECO:0007669"/>
    <property type="project" value="UniProtKB-ARBA"/>
</dbReference>
<accession>A0A1G9Q407</accession>
<evidence type="ECO:0000313" key="6">
    <source>
        <dbReference type="Proteomes" id="UP000199476"/>
    </source>
</evidence>
<evidence type="ECO:0000256" key="3">
    <source>
        <dbReference type="ARBA" id="ARBA00035294"/>
    </source>
</evidence>
<keyword evidence="4" id="KW-0687">Ribonucleoprotein</keyword>
<sequence>MPETMRKYETTFVLNPDQSEEARERTLERVKEVIESSDAEIEEIDEWGEKRLAYEIDNQRTGYYVVIEFEGSPEVTDALKREFGLIGDVMRHLVVRRDK</sequence>
<dbReference type="PANTHER" id="PTHR21011:SF1">
    <property type="entry name" value="SMALL RIBOSOMAL SUBUNIT PROTEIN BS6M"/>
    <property type="match status" value="1"/>
</dbReference>
<evidence type="ECO:0000313" key="5">
    <source>
        <dbReference type="EMBL" id="SDM05768.1"/>
    </source>
</evidence>
<keyword evidence="4 5" id="KW-0689">Ribosomal protein</keyword>